<proteinExistence type="predicted"/>
<dbReference type="EMBL" id="BK063093">
    <property type="protein sequence ID" value="DBA11774.1"/>
    <property type="molecule type" value="Genomic_DNA"/>
</dbReference>
<name>A0AA48P7T1_9VIRU</name>
<organism evidence="1">
    <name type="scientific">Malaco herpesvirus 1</name>
    <dbReference type="NCBI Taxonomy" id="3031797"/>
    <lineage>
        <taxon>Viruses</taxon>
        <taxon>Duplodnaviria</taxon>
        <taxon>Heunggongvirae</taxon>
        <taxon>Peploviricota</taxon>
        <taxon>Herviviricetes</taxon>
        <taxon>Herpesvirales</taxon>
        <taxon>Malacoherpesviridae</taxon>
    </lineage>
</organism>
<protein>
    <submittedName>
        <fullName evidence="1">ORF73</fullName>
    </submittedName>
</protein>
<evidence type="ECO:0000313" key="1">
    <source>
        <dbReference type="EMBL" id="DBA11774.1"/>
    </source>
</evidence>
<reference evidence="1" key="1">
    <citation type="journal article" date="2023" name="Front. Mar. Sci.">
        <title>Tracing the invertebrate herpesviruses in the global sequence datasets.</title>
        <authorList>
            <person name="Rosani U."/>
            <person name="Gaia M."/>
            <person name="Delmont T.O."/>
            <person name="Krupovic M."/>
        </authorList>
    </citation>
    <scope>NUCLEOTIDE SEQUENCE</scope>
    <source>
        <strain evidence="1">MalacoHV1/China/2018</strain>
    </source>
</reference>
<accession>A0AA48P7T1</accession>
<reference evidence="1" key="2">
    <citation type="submission" date="2023-01" db="EMBL/GenBank/DDBJ databases">
        <authorList>
            <person name="Rosani U."/>
            <person name="Delmont T.O."/>
            <person name="Gaia M."/>
            <person name="Krupovic M."/>
        </authorList>
    </citation>
    <scope>NUCLEOTIDE SEQUENCE</scope>
    <source>
        <strain evidence="1">MalacoHV1/China/2018</strain>
    </source>
</reference>
<sequence>MGKIKSSKGSSFWSMLGVKQSTNFKNNLILQHKRSKESKKAFEMSFVDKSRQPKCVYLPTPYLKIEENDSNAINRRALLTANMMWTSMMTDKELTNVTSDVENLLGSSRPGSLIDHGSRVIGNMDSLYTASYDAVAHLIGCMDDEIMKVLLLRATQFLSESEDRSLRVFLDDVNPETKERYVSFQTSFNPQKGADVGSDLLTFVKLVNLTTQVKGSKISQIGERVRFRVFLTDFINNKHDLEGITFNEFAKRTAYPIPITGKPFVKKSVKSRCMTGHKSEEKRIVFELIVNLPPVENFKRIEIIEQIKTSHKINSVVQCLQE</sequence>